<feature type="region of interest" description="Disordered" evidence="1">
    <location>
        <begin position="27"/>
        <end position="69"/>
    </location>
</feature>
<protein>
    <submittedName>
        <fullName evidence="2">Uncharacterized protein</fullName>
    </submittedName>
</protein>
<sequence>MRLPKVKNKYPAPVQVTVDDIVRSAEGGTRNVGPRALPATTCRGYKGEPPAGTEVTEAAEVPGQSEKGSEPRLVFKHRPFGPSTELLRAGVRAQLRVRPKGDWAYRRLLCIGVCKENVGCLTAHAFCVRDPHLSLARFDDGNAAGAGLVILEGARLDLSRIGGSQAASTAALVNVPRKTVGERGGSWRGGKHCSITCVYAVPLIPDIPQSQVDFGRDTSTDAFPVAWAVGSNSVPQTATGTTHLHWWGEERKDYARAMDNAIAQQLPERLKACDGQQAVPDCRTESTAGKCCCPTGQQVGEDGCKGCGALKERLSALLELHLLHSIDPGAGEYSFYIMLFGSLVLLPFPWALLAQVLWQFAKPNESFLQHEAWEQRKHFAETWIGNLHGPSTINVANLAGECRPIPGFRETSLLLHLRRSVAEVFSVNFLEVGLVFGGELLLPDLDFKTLGDLDIYDGCTVSFIHQMCADRSVEQFGLFGQEKRQQVRQSMQDIAREKAEFEAFCQEQAALAERAHAPAPEIAIKGEPSMVLALGNFGGRAAGQGAPGQNDQISLFCRASGVDQRAEISLRGLPVHLAAEIMAQGPVETFRVICTKSRCSRCM</sequence>
<evidence type="ECO:0000313" key="2">
    <source>
        <dbReference type="EMBL" id="CAK9072294.1"/>
    </source>
</evidence>
<proteinExistence type="predicted"/>
<comment type="caution">
    <text evidence="2">The sequence shown here is derived from an EMBL/GenBank/DDBJ whole genome shotgun (WGS) entry which is preliminary data.</text>
</comment>
<gene>
    <name evidence="2" type="ORF">CCMP2556_LOCUS35558</name>
</gene>
<keyword evidence="3" id="KW-1185">Reference proteome</keyword>
<dbReference type="Proteomes" id="UP001642484">
    <property type="component" value="Unassembled WGS sequence"/>
</dbReference>
<dbReference type="EMBL" id="CAXAMN010022729">
    <property type="protein sequence ID" value="CAK9072294.1"/>
    <property type="molecule type" value="Genomic_DNA"/>
</dbReference>
<evidence type="ECO:0000313" key="3">
    <source>
        <dbReference type="Proteomes" id="UP001642484"/>
    </source>
</evidence>
<accession>A0ABP0PBI8</accession>
<name>A0ABP0PBI8_9DINO</name>
<reference evidence="2 3" key="1">
    <citation type="submission" date="2024-02" db="EMBL/GenBank/DDBJ databases">
        <authorList>
            <person name="Chen Y."/>
            <person name="Shah S."/>
            <person name="Dougan E. K."/>
            <person name="Thang M."/>
            <person name="Chan C."/>
        </authorList>
    </citation>
    <scope>NUCLEOTIDE SEQUENCE [LARGE SCALE GENOMIC DNA]</scope>
</reference>
<evidence type="ECO:0000256" key="1">
    <source>
        <dbReference type="SAM" id="MobiDB-lite"/>
    </source>
</evidence>
<organism evidence="2 3">
    <name type="scientific">Durusdinium trenchii</name>
    <dbReference type="NCBI Taxonomy" id="1381693"/>
    <lineage>
        <taxon>Eukaryota</taxon>
        <taxon>Sar</taxon>
        <taxon>Alveolata</taxon>
        <taxon>Dinophyceae</taxon>
        <taxon>Suessiales</taxon>
        <taxon>Symbiodiniaceae</taxon>
        <taxon>Durusdinium</taxon>
    </lineage>
</organism>